<feature type="non-terminal residue" evidence="2">
    <location>
        <position position="139"/>
    </location>
</feature>
<feature type="compositionally biased region" description="Basic residues" evidence="1">
    <location>
        <begin position="130"/>
        <end position="139"/>
    </location>
</feature>
<comment type="caution">
    <text evidence="2">The sequence shown here is derived from an EMBL/GenBank/DDBJ whole genome shotgun (WGS) entry which is preliminary data.</text>
</comment>
<feature type="compositionally biased region" description="Low complexity" evidence="1">
    <location>
        <begin position="1"/>
        <end position="17"/>
    </location>
</feature>
<feature type="non-terminal residue" evidence="2">
    <location>
        <position position="1"/>
    </location>
</feature>
<name>A0ABN9XN22_9DINO</name>
<feature type="compositionally biased region" description="Low complexity" evidence="1">
    <location>
        <begin position="114"/>
        <end position="129"/>
    </location>
</feature>
<feature type="region of interest" description="Disordered" evidence="1">
    <location>
        <begin position="77"/>
        <end position="101"/>
    </location>
</feature>
<gene>
    <name evidence="2" type="ORF">PCOR1329_LOCUS78293</name>
</gene>
<protein>
    <submittedName>
        <fullName evidence="2">Uncharacterized protein</fullName>
    </submittedName>
</protein>
<evidence type="ECO:0000256" key="1">
    <source>
        <dbReference type="SAM" id="MobiDB-lite"/>
    </source>
</evidence>
<evidence type="ECO:0000313" key="2">
    <source>
        <dbReference type="EMBL" id="CAK0901294.1"/>
    </source>
</evidence>
<feature type="region of interest" description="Disordered" evidence="1">
    <location>
        <begin position="114"/>
        <end position="139"/>
    </location>
</feature>
<feature type="region of interest" description="Disordered" evidence="1">
    <location>
        <begin position="1"/>
        <end position="31"/>
    </location>
</feature>
<evidence type="ECO:0000313" key="3">
    <source>
        <dbReference type="Proteomes" id="UP001189429"/>
    </source>
</evidence>
<accession>A0ABN9XN22</accession>
<dbReference type="Proteomes" id="UP001189429">
    <property type="component" value="Unassembled WGS sequence"/>
</dbReference>
<proteinExistence type="predicted"/>
<sequence>PPPARWRSSSPGARRSGPPAPPRWPRTPATCLGTTRCRSTGRCRSVAARTLVVSGTRGPGATRPCCGDSWTRSRCTRAAPAAAPARRPRGGGPVTPRTSGALAEAVLGRSHCWPGGAAGCRPPWGPRPRAAARMRSSRR</sequence>
<keyword evidence="3" id="KW-1185">Reference proteome</keyword>
<organism evidence="2 3">
    <name type="scientific">Prorocentrum cordatum</name>
    <dbReference type="NCBI Taxonomy" id="2364126"/>
    <lineage>
        <taxon>Eukaryota</taxon>
        <taxon>Sar</taxon>
        <taxon>Alveolata</taxon>
        <taxon>Dinophyceae</taxon>
        <taxon>Prorocentrales</taxon>
        <taxon>Prorocentraceae</taxon>
        <taxon>Prorocentrum</taxon>
    </lineage>
</organism>
<dbReference type="EMBL" id="CAUYUJ010020907">
    <property type="protein sequence ID" value="CAK0901294.1"/>
    <property type="molecule type" value="Genomic_DNA"/>
</dbReference>
<reference evidence="2" key="1">
    <citation type="submission" date="2023-10" db="EMBL/GenBank/DDBJ databases">
        <authorList>
            <person name="Chen Y."/>
            <person name="Shah S."/>
            <person name="Dougan E. K."/>
            <person name="Thang M."/>
            <person name="Chan C."/>
        </authorList>
    </citation>
    <scope>NUCLEOTIDE SEQUENCE [LARGE SCALE GENOMIC DNA]</scope>
</reference>